<protein>
    <submittedName>
        <fullName evidence="4">Disks large-associated protein 4</fullName>
    </submittedName>
</protein>
<feature type="region of interest" description="Disordered" evidence="2">
    <location>
        <begin position="108"/>
        <end position="189"/>
    </location>
</feature>
<dbReference type="PANTHER" id="PTHR12353:SF31">
    <property type="entry name" value="LD44824P"/>
    <property type="match status" value="1"/>
</dbReference>
<dbReference type="InterPro" id="IPR005026">
    <property type="entry name" value="SAPAP"/>
</dbReference>
<feature type="region of interest" description="Disordered" evidence="2">
    <location>
        <begin position="1"/>
        <end position="87"/>
    </location>
</feature>
<feature type="compositionally biased region" description="Polar residues" evidence="2">
    <location>
        <begin position="31"/>
        <end position="47"/>
    </location>
</feature>
<feature type="compositionally biased region" description="Basic and acidic residues" evidence="2">
    <location>
        <begin position="134"/>
        <end position="149"/>
    </location>
</feature>
<evidence type="ECO:0000256" key="2">
    <source>
        <dbReference type="SAM" id="MobiDB-lite"/>
    </source>
</evidence>
<gene>
    <name evidence="4" type="primary">LOC106013810</name>
</gene>
<reference evidence="4" key="1">
    <citation type="submission" date="2025-08" db="UniProtKB">
        <authorList>
            <consortium name="RefSeq"/>
        </authorList>
    </citation>
    <scope>IDENTIFICATION</scope>
</reference>
<comment type="similarity">
    <text evidence="1">Belongs to the SAPAP family.</text>
</comment>
<feature type="compositionally biased region" description="Polar residues" evidence="2">
    <location>
        <begin position="108"/>
        <end position="121"/>
    </location>
</feature>
<evidence type="ECO:0000313" key="4">
    <source>
        <dbReference type="RefSeq" id="XP_012945949.1"/>
    </source>
</evidence>
<accession>A0ABM1AE44</accession>
<dbReference type="RefSeq" id="XP_012945949.1">
    <property type="nucleotide sequence ID" value="XM_013090495.2"/>
</dbReference>
<dbReference type="GeneID" id="106013810"/>
<feature type="non-terminal residue" evidence="4">
    <location>
        <position position="246"/>
    </location>
</feature>
<dbReference type="Proteomes" id="UP000694888">
    <property type="component" value="Unplaced"/>
</dbReference>
<dbReference type="Pfam" id="PF03359">
    <property type="entry name" value="GKAP"/>
    <property type="match status" value="1"/>
</dbReference>
<keyword evidence="3" id="KW-1185">Reference proteome</keyword>
<feature type="compositionally biased region" description="Low complexity" evidence="2">
    <location>
        <begin position="122"/>
        <end position="133"/>
    </location>
</feature>
<sequence>MRHGKKASEPSLLGGLTQSAGSKHVTAPRSLVSSTDGHLSTLSSALSSDGDVVKLRKASHRDKENSLPQACLSDPPSPVDPNHKPSYLKLSCAVSGYGKYSRYSTYQDVNRRSPYSSQGSLRSEASSPEPSMPAERRAGQELTGPDHKMGGRHSPWTDQQAGERASNVDTPTGPPVNGHGPKYPTGDVEKDGEYFLQHTQFEEDRIRAQATRAEAHMRSHDLPEEACGRIRSAIGKANLLVTQKFV</sequence>
<name>A0ABM1AE44_APLCA</name>
<evidence type="ECO:0000256" key="1">
    <source>
        <dbReference type="ARBA" id="ARBA00008839"/>
    </source>
</evidence>
<evidence type="ECO:0000313" key="3">
    <source>
        <dbReference type="Proteomes" id="UP000694888"/>
    </source>
</evidence>
<dbReference type="PANTHER" id="PTHR12353">
    <property type="entry name" value="DISKS LARGE-ASSOCIATED PROTEIN DAP SAP90/PSD-95-ASSOCIATED PROTEIN"/>
    <property type="match status" value="1"/>
</dbReference>
<proteinExistence type="inferred from homology"/>
<organism evidence="3 4">
    <name type="scientific">Aplysia californica</name>
    <name type="common">California sea hare</name>
    <dbReference type="NCBI Taxonomy" id="6500"/>
    <lineage>
        <taxon>Eukaryota</taxon>
        <taxon>Metazoa</taxon>
        <taxon>Spiralia</taxon>
        <taxon>Lophotrochozoa</taxon>
        <taxon>Mollusca</taxon>
        <taxon>Gastropoda</taxon>
        <taxon>Heterobranchia</taxon>
        <taxon>Euthyneura</taxon>
        <taxon>Tectipleura</taxon>
        <taxon>Aplysiida</taxon>
        <taxon>Aplysioidea</taxon>
        <taxon>Aplysiidae</taxon>
        <taxon>Aplysia</taxon>
    </lineage>
</organism>